<dbReference type="Pfam" id="PF09836">
    <property type="entry name" value="DUF2063"/>
    <property type="match status" value="1"/>
</dbReference>
<reference evidence="2 3" key="1">
    <citation type="submission" date="2023-07" db="EMBL/GenBank/DDBJ databases">
        <title>Sorghum-associated microbial communities from plants grown in Nebraska, USA.</title>
        <authorList>
            <person name="Schachtman D."/>
        </authorList>
    </citation>
    <scope>NUCLEOTIDE SEQUENCE [LARGE SCALE GENOMIC DNA]</scope>
    <source>
        <strain evidence="2 3">BE240</strain>
    </source>
</reference>
<dbReference type="Proteomes" id="UP001265550">
    <property type="component" value="Unassembled WGS sequence"/>
</dbReference>
<organism evidence="2 3">
    <name type="scientific">Hydrogenophaga laconesensis</name>
    <dbReference type="NCBI Taxonomy" id="1805971"/>
    <lineage>
        <taxon>Bacteria</taxon>
        <taxon>Pseudomonadati</taxon>
        <taxon>Pseudomonadota</taxon>
        <taxon>Betaproteobacteria</taxon>
        <taxon>Burkholderiales</taxon>
        <taxon>Comamonadaceae</taxon>
        <taxon>Hydrogenophaga</taxon>
    </lineage>
</organism>
<dbReference type="InterPro" id="IPR044922">
    <property type="entry name" value="DUF2063_N_sf"/>
</dbReference>
<accession>A0ABU1V5R5</accession>
<proteinExistence type="predicted"/>
<comment type="caution">
    <text evidence="2">The sequence shown here is derived from an EMBL/GenBank/DDBJ whole genome shotgun (WGS) entry which is preliminary data.</text>
</comment>
<protein>
    <recommendedName>
        <fullName evidence="1">Putative DNA-binding domain-containing protein</fullName>
    </recommendedName>
</protein>
<dbReference type="Gene3D" id="1.10.150.690">
    <property type="entry name" value="DUF2063"/>
    <property type="match status" value="1"/>
</dbReference>
<dbReference type="RefSeq" id="WP_204731801.1">
    <property type="nucleotide sequence ID" value="NZ_JAVDWE010000001.1"/>
</dbReference>
<dbReference type="EMBL" id="JAVDWE010000001">
    <property type="protein sequence ID" value="MDR7092806.1"/>
    <property type="molecule type" value="Genomic_DNA"/>
</dbReference>
<name>A0ABU1V5R5_9BURK</name>
<dbReference type="InterPro" id="IPR018640">
    <property type="entry name" value="DUF2063"/>
</dbReference>
<keyword evidence="3" id="KW-1185">Reference proteome</keyword>
<evidence type="ECO:0000313" key="3">
    <source>
        <dbReference type="Proteomes" id="UP001265550"/>
    </source>
</evidence>
<feature type="domain" description="Putative DNA-binding" evidence="1">
    <location>
        <begin position="5"/>
        <end position="91"/>
    </location>
</feature>
<gene>
    <name evidence="2" type="ORF">J2X09_000529</name>
</gene>
<evidence type="ECO:0000313" key="2">
    <source>
        <dbReference type="EMBL" id="MDR7092806.1"/>
    </source>
</evidence>
<evidence type="ECO:0000259" key="1">
    <source>
        <dbReference type="Pfam" id="PF09836"/>
    </source>
</evidence>
<sequence>MNHAEFQHAFWRDLWAGDAAPASTWARQPGFAVYRNTVLKGCLDSLLALYPAVHRLTGDEWLAAVALAYAREHPPQSGCMAAYGAGFAEHLAGTLPTGELPWLPEVARLDALWNQCHTAADAPALEPAALATLDATALPHTRLVPHPAARWHACVDWPVFSLWRAAREAWPDPNPPHWRGQHTLLTRPGDAVQFQEIGLGACALLDACARGLPITDATACAMAAEPGVDLAATLGILMSQGAFTAIAP</sequence>